<dbReference type="Pfam" id="PF00682">
    <property type="entry name" value="HMGL-like"/>
    <property type="match status" value="1"/>
</dbReference>
<dbReference type="GO" id="GO:0006552">
    <property type="term" value="P:L-leucine catabolic process"/>
    <property type="evidence" value="ECO:0007669"/>
    <property type="project" value="TreeGrafter"/>
</dbReference>
<dbReference type="GO" id="GO:0004419">
    <property type="term" value="F:hydroxymethylglutaryl-CoA lyase activity"/>
    <property type="evidence" value="ECO:0007669"/>
    <property type="project" value="UniProtKB-EC"/>
</dbReference>
<protein>
    <submittedName>
        <fullName evidence="5">Hydroxymethylglutaryl-CoA lyase</fullName>
        <ecNumber evidence="5">4.1.3.4</ecNumber>
    </submittedName>
</protein>
<dbReference type="eggNOG" id="COG0119">
    <property type="taxonomic scope" value="Bacteria"/>
</dbReference>
<dbReference type="EC" id="4.1.3.4" evidence="5"/>
<evidence type="ECO:0000259" key="4">
    <source>
        <dbReference type="PROSITE" id="PS50991"/>
    </source>
</evidence>
<dbReference type="HOGENOM" id="CLU_022138_3_2_7"/>
<dbReference type="RefSeq" id="WP_011420700.1">
    <property type="nucleotide sequence ID" value="NC_007760.1"/>
</dbReference>
<dbReference type="InterPro" id="IPR013785">
    <property type="entry name" value="Aldolase_TIM"/>
</dbReference>
<dbReference type="Gene3D" id="3.20.20.70">
    <property type="entry name" value="Aldolase class I"/>
    <property type="match status" value="1"/>
</dbReference>
<dbReference type="FunFam" id="3.20.20.70:FF:000071">
    <property type="entry name" value="Hydroxymethylglutaryl-CoA lyase"/>
    <property type="match status" value="1"/>
</dbReference>
<dbReference type="CDD" id="cd07938">
    <property type="entry name" value="DRE_TIM_HMGL"/>
    <property type="match status" value="1"/>
</dbReference>
<dbReference type="GO" id="GO:0046951">
    <property type="term" value="P:ketone body biosynthetic process"/>
    <property type="evidence" value="ECO:0007669"/>
    <property type="project" value="TreeGrafter"/>
</dbReference>
<dbReference type="AlphaFoldDB" id="Q2IID7"/>
<proteinExistence type="inferred from homology"/>
<evidence type="ECO:0000313" key="6">
    <source>
        <dbReference type="Proteomes" id="UP000001935"/>
    </source>
</evidence>
<dbReference type="InterPro" id="IPR043594">
    <property type="entry name" value="HMGL"/>
</dbReference>
<dbReference type="PANTHER" id="PTHR42738:SF7">
    <property type="entry name" value="HYDROXYMETHYLGLUTARYL-COA LYASE"/>
    <property type="match status" value="1"/>
</dbReference>
<gene>
    <name evidence="5" type="ordered locus">Adeh_1644</name>
</gene>
<dbReference type="SUPFAM" id="SSF51569">
    <property type="entry name" value="Aldolase"/>
    <property type="match status" value="1"/>
</dbReference>
<dbReference type="NCBIfam" id="NF004283">
    <property type="entry name" value="PRK05692.1"/>
    <property type="match status" value="1"/>
</dbReference>
<reference evidence="5 6" key="1">
    <citation type="submission" date="2006-01" db="EMBL/GenBank/DDBJ databases">
        <title>Complete sequence of Anaeromyxobacter dehalogenans 2CP-C.</title>
        <authorList>
            <consortium name="US DOE Joint Genome Institute"/>
            <person name="Copeland A."/>
            <person name="Lucas S."/>
            <person name="Lapidus A."/>
            <person name="Barry K."/>
            <person name="Detter J.C."/>
            <person name="Glavina T."/>
            <person name="Hammon N."/>
            <person name="Israni S."/>
            <person name="Pitluck S."/>
            <person name="Brettin T."/>
            <person name="Bruce D."/>
            <person name="Han C."/>
            <person name="Tapia R."/>
            <person name="Gilna P."/>
            <person name="Kiss H."/>
            <person name="Schmutz J."/>
            <person name="Larimer F."/>
            <person name="Land M."/>
            <person name="Kyrpides N."/>
            <person name="Anderson I."/>
            <person name="Sanford R.A."/>
            <person name="Ritalahti K.M."/>
            <person name="Thomas H.S."/>
            <person name="Kirby J.R."/>
            <person name="Zhulin I.B."/>
            <person name="Loeffler F.E."/>
            <person name="Richardson P."/>
        </authorList>
    </citation>
    <scope>NUCLEOTIDE SEQUENCE [LARGE SCALE GENOMIC DNA]</scope>
    <source>
        <strain evidence="5 6">2CP-C</strain>
    </source>
</reference>
<feature type="domain" description="Pyruvate carboxyltransferase" evidence="4">
    <location>
        <begin position="5"/>
        <end position="280"/>
    </location>
</feature>
<evidence type="ECO:0000256" key="3">
    <source>
        <dbReference type="ARBA" id="ARBA00023239"/>
    </source>
</evidence>
<keyword evidence="2" id="KW-0479">Metal-binding</keyword>
<dbReference type="KEGG" id="ade:Adeh_1644"/>
<dbReference type="InterPro" id="IPR000891">
    <property type="entry name" value="PYR_CT"/>
</dbReference>
<accession>Q2IID7</accession>
<evidence type="ECO:0000256" key="1">
    <source>
        <dbReference type="ARBA" id="ARBA00009405"/>
    </source>
</evidence>
<evidence type="ECO:0000256" key="2">
    <source>
        <dbReference type="ARBA" id="ARBA00022723"/>
    </source>
</evidence>
<dbReference type="OrthoDB" id="9784013at2"/>
<dbReference type="GO" id="GO:0046872">
    <property type="term" value="F:metal ion binding"/>
    <property type="evidence" value="ECO:0007669"/>
    <property type="project" value="UniProtKB-KW"/>
</dbReference>
<comment type="similarity">
    <text evidence="1">Belongs to the HMG-CoA lyase family.</text>
</comment>
<dbReference type="PROSITE" id="PS50991">
    <property type="entry name" value="PYR_CT"/>
    <property type="match status" value="1"/>
</dbReference>
<dbReference type="PANTHER" id="PTHR42738">
    <property type="entry name" value="HYDROXYMETHYLGLUTARYL-COA LYASE"/>
    <property type="match status" value="1"/>
</dbReference>
<dbReference type="STRING" id="290397.Adeh_1644"/>
<dbReference type="EMBL" id="CP000251">
    <property type="protein sequence ID" value="ABC81417.1"/>
    <property type="molecule type" value="Genomic_DNA"/>
</dbReference>
<evidence type="ECO:0000313" key="5">
    <source>
        <dbReference type="EMBL" id="ABC81417.1"/>
    </source>
</evidence>
<keyword evidence="3 5" id="KW-0456">Lyase</keyword>
<sequence>MAHRVTVYEVGPRDGLQNEARTVPTADKLALIGALAAAGLRRIEASSFVSPRWIPQLADAAEVTAALPAVDGTSYVVLVPNAKGLDRLAIALARAGEGHPPVEAAVFLSASETHNRKNLNRTVAETLGELEALVPAALARGLRVRGYVSTVWGCPYEGPVDPGRAAEIVERLLALGCHQVSLGDTIGVGTPNQTRRILALLRTRARPEQIALHMHDTRGTALANVLAGLEEGVTTFDASIGGLGGCPYAPGASGNLATEDLVYMLDGMGLETGVDFRKLVAAGALAQRLVGRTLPGKALQAELARAAPVAPAGG</sequence>
<organism evidence="5 6">
    <name type="scientific">Anaeromyxobacter dehalogenans (strain 2CP-C)</name>
    <dbReference type="NCBI Taxonomy" id="290397"/>
    <lineage>
        <taxon>Bacteria</taxon>
        <taxon>Pseudomonadati</taxon>
        <taxon>Myxococcota</taxon>
        <taxon>Myxococcia</taxon>
        <taxon>Myxococcales</taxon>
        <taxon>Cystobacterineae</taxon>
        <taxon>Anaeromyxobacteraceae</taxon>
        <taxon>Anaeromyxobacter</taxon>
    </lineage>
</organism>
<name>Q2IID7_ANADE</name>
<dbReference type="Proteomes" id="UP000001935">
    <property type="component" value="Chromosome"/>
</dbReference>